<dbReference type="PANTHER" id="PTHR15572">
    <property type="entry name" value="GLIOMA TUMOR SUPPRESSOR CANDIDATE REGION GENE 1"/>
    <property type="match status" value="1"/>
</dbReference>
<dbReference type="AlphaFoldDB" id="A0A401P2K8"/>
<evidence type="ECO:0000313" key="3">
    <source>
        <dbReference type="Proteomes" id="UP000288216"/>
    </source>
</evidence>
<dbReference type="Pfam" id="PF15249">
    <property type="entry name" value="GLTSCR1"/>
    <property type="match status" value="1"/>
</dbReference>
<reference evidence="2 3" key="1">
    <citation type="journal article" date="2018" name="Nat. Ecol. Evol.">
        <title>Shark genomes provide insights into elasmobranch evolution and the origin of vertebrates.</title>
        <authorList>
            <person name="Hara Y"/>
            <person name="Yamaguchi K"/>
            <person name="Onimaru K"/>
            <person name="Kadota M"/>
            <person name="Koyanagi M"/>
            <person name="Keeley SD"/>
            <person name="Tatsumi K"/>
            <person name="Tanaka K"/>
            <person name="Motone F"/>
            <person name="Kageyama Y"/>
            <person name="Nozu R"/>
            <person name="Adachi N"/>
            <person name="Nishimura O"/>
            <person name="Nakagawa R"/>
            <person name="Tanegashima C"/>
            <person name="Kiyatake I"/>
            <person name="Matsumoto R"/>
            <person name="Murakumo K"/>
            <person name="Nishida K"/>
            <person name="Terakita A"/>
            <person name="Kuratani S"/>
            <person name="Sato K"/>
            <person name="Hyodo S Kuraku.S."/>
        </authorList>
    </citation>
    <scope>NUCLEOTIDE SEQUENCE [LARGE SCALE GENOMIC DNA]</scope>
</reference>
<evidence type="ECO:0000313" key="2">
    <source>
        <dbReference type="EMBL" id="GCB67336.1"/>
    </source>
</evidence>
<evidence type="ECO:0000259" key="1">
    <source>
        <dbReference type="Pfam" id="PF15249"/>
    </source>
</evidence>
<dbReference type="Proteomes" id="UP000288216">
    <property type="component" value="Unassembled WGS sequence"/>
</dbReference>
<feature type="domain" description="GLTSCR protein conserved" evidence="1">
    <location>
        <begin position="48"/>
        <end position="95"/>
    </location>
</feature>
<dbReference type="InterPro" id="IPR015671">
    <property type="entry name" value="GSCR1_dom"/>
</dbReference>
<sequence>MVGKGIARITSAGNLQSALFEEPVGYLKQSATTTINRGDMLLEKFCKDQSSVMQPDYNTPFNSFEDTVFKLLPYHVCKGTLPSNVDFNKGTFQTISCYMMERNKL</sequence>
<accession>A0A401P2K8</accession>
<gene>
    <name evidence="2" type="ORF">scyTo_0012131</name>
</gene>
<dbReference type="PANTHER" id="PTHR15572:SF0">
    <property type="entry name" value="GLUTAMINE-RICH PROTEIN-RELATED"/>
    <property type="match status" value="1"/>
</dbReference>
<dbReference type="STRING" id="75743.A0A401P2K8"/>
<dbReference type="GO" id="GO:0016514">
    <property type="term" value="C:SWI/SNF complex"/>
    <property type="evidence" value="ECO:0007669"/>
    <property type="project" value="TreeGrafter"/>
</dbReference>
<comment type="caution">
    <text evidence="2">The sequence shown here is derived from an EMBL/GenBank/DDBJ whole genome shotgun (WGS) entry which is preliminary data.</text>
</comment>
<dbReference type="OrthoDB" id="2556847at2759"/>
<proteinExistence type="predicted"/>
<dbReference type="InterPro" id="IPR052438">
    <property type="entry name" value="Chromatin_remod/trans_coact"/>
</dbReference>
<dbReference type="GO" id="GO:0045893">
    <property type="term" value="P:positive regulation of DNA-templated transcription"/>
    <property type="evidence" value="ECO:0007669"/>
    <property type="project" value="TreeGrafter"/>
</dbReference>
<dbReference type="EMBL" id="BFAA01005761">
    <property type="protein sequence ID" value="GCB67336.1"/>
    <property type="molecule type" value="Genomic_DNA"/>
</dbReference>
<protein>
    <recommendedName>
        <fullName evidence="1">GLTSCR protein conserved domain-containing protein</fullName>
    </recommendedName>
</protein>
<keyword evidence="3" id="KW-1185">Reference proteome</keyword>
<organism evidence="2 3">
    <name type="scientific">Scyliorhinus torazame</name>
    <name type="common">Cloudy catshark</name>
    <name type="synonym">Catulus torazame</name>
    <dbReference type="NCBI Taxonomy" id="75743"/>
    <lineage>
        <taxon>Eukaryota</taxon>
        <taxon>Metazoa</taxon>
        <taxon>Chordata</taxon>
        <taxon>Craniata</taxon>
        <taxon>Vertebrata</taxon>
        <taxon>Chondrichthyes</taxon>
        <taxon>Elasmobranchii</taxon>
        <taxon>Galeomorphii</taxon>
        <taxon>Galeoidea</taxon>
        <taxon>Carcharhiniformes</taxon>
        <taxon>Scyliorhinidae</taxon>
        <taxon>Scyliorhinus</taxon>
    </lineage>
</organism>
<name>A0A401P2K8_SCYTO</name>